<name>A0A6J4MJE8_9BACT</name>
<dbReference type="EMBL" id="CADCTW010000196">
    <property type="protein sequence ID" value="CAA9359165.1"/>
    <property type="molecule type" value="Genomic_DNA"/>
</dbReference>
<dbReference type="AlphaFoldDB" id="A0A6J4MJE8"/>
<accession>A0A6J4MJE8</accession>
<proteinExistence type="predicted"/>
<reference evidence="1" key="1">
    <citation type="submission" date="2020-02" db="EMBL/GenBank/DDBJ databases">
        <authorList>
            <person name="Meier V. D."/>
        </authorList>
    </citation>
    <scope>NUCLEOTIDE SEQUENCE</scope>
    <source>
        <strain evidence="1">AVDCRST_MAG68</strain>
    </source>
</reference>
<organism evidence="1">
    <name type="scientific">uncultured Gemmatimonadota bacterium</name>
    <dbReference type="NCBI Taxonomy" id="203437"/>
    <lineage>
        <taxon>Bacteria</taxon>
        <taxon>Pseudomonadati</taxon>
        <taxon>Gemmatimonadota</taxon>
        <taxon>environmental samples</taxon>
    </lineage>
</organism>
<protein>
    <submittedName>
        <fullName evidence="1">Uncharacterized protein</fullName>
    </submittedName>
</protein>
<evidence type="ECO:0000313" key="1">
    <source>
        <dbReference type="EMBL" id="CAA9359165.1"/>
    </source>
</evidence>
<gene>
    <name evidence="1" type="ORF">AVDCRST_MAG68-4279</name>
</gene>
<sequence length="192" mass="22914">MTARRKKVHGWRRRLRELDRWAAEHKRLPLDELLGTGDCSAEIWFEQWPTPFPIGVRRRMVEHLFRIHDAWGEQLGALTQPYYLGVWLAPGFRGSRVAAAVGRDVDWYASRHSESFFQVPPPPPYHGRPLDLGRYTWTWAVETCLDRLSEYTEADQRDMLRESRQHLRWDGERVIPRRLEWWYARQPTVPNP</sequence>